<dbReference type="EMBL" id="JANPWB010000002">
    <property type="protein sequence ID" value="KAJ1207565.1"/>
    <property type="molecule type" value="Genomic_DNA"/>
</dbReference>
<comment type="caution">
    <text evidence="1">The sequence shown here is derived from an EMBL/GenBank/DDBJ whole genome shotgun (WGS) entry which is preliminary data.</text>
</comment>
<dbReference type="AlphaFoldDB" id="A0AAV7W3X6"/>
<protein>
    <submittedName>
        <fullName evidence="1">Uncharacterized protein</fullName>
    </submittedName>
</protein>
<gene>
    <name evidence="1" type="ORF">NDU88_002956</name>
</gene>
<reference evidence="1" key="1">
    <citation type="journal article" date="2022" name="bioRxiv">
        <title>Sequencing and chromosome-scale assembly of the giantPleurodeles waltlgenome.</title>
        <authorList>
            <person name="Brown T."/>
            <person name="Elewa A."/>
            <person name="Iarovenko S."/>
            <person name="Subramanian E."/>
            <person name="Araus A.J."/>
            <person name="Petzold A."/>
            <person name="Susuki M."/>
            <person name="Suzuki K.-i.T."/>
            <person name="Hayashi T."/>
            <person name="Toyoda A."/>
            <person name="Oliveira C."/>
            <person name="Osipova E."/>
            <person name="Leigh N.D."/>
            <person name="Simon A."/>
            <person name="Yun M.H."/>
        </authorList>
    </citation>
    <scope>NUCLEOTIDE SEQUENCE</scope>
    <source>
        <strain evidence="1">20211129_DDA</strain>
        <tissue evidence="1">Liver</tissue>
    </source>
</reference>
<name>A0AAV7W3X6_PLEWA</name>
<sequence>MCSILAPATSRDPKQEAWPLDLSHPIKICRVFAWGWEYDLQGPVASSHLSCSGMLPLSSLPRDPTGPRLSPQWRERRSQLRGLLWTSSGAPKHRRGSTQLCRAFPPQPFRCAGPAPTVTWAQLAPRCPRRGSALTLVRGAAAGTLRWLQEVSRAGPRIDPALHLFPLLWARLATGELLPLTSTTAVSAAVPVGPPLPVPPRQQGADQEYQMPPLRRIYEWPGAEVCSRLPLWSPSWTRRPKEDIEI</sequence>
<accession>A0AAV7W3X6</accession>
<proteinExistence type="predicted"/>
<dbReference type="Proteomes" id="UP001066276">
    <property type="component" value="Chromosome 1_2"/>
</dbReference>
<organism evidence="1 2">
    <name type="scientific">Pleurodeles waltl</name>
    <name type="common">Iberian ribbed newt</name>
    <dbReference type="NCBI Taxonomy" id="8319"/>
    <lineage>
        <taxon>Eukaryota</taxon>
        <taxon>Metazoa</taxon>
        <taxon>Chordata</taxon>
        <taxon>Craniata</taxon>
        <taxon>Vertebrata</taxon>
        <taxon>Euteleostomi</taxon>
        <taxon>Amphibia</taxon>
        <taxon>Batrachia</taxon>
        <taxon>Caudata</taxon>
        <taxon>Salamandroidea</taxon>
        <taxon>Salamandridae</taxon>
        <taxon>Pleurodelinae</taxon>
        <taxon>Pleurodeles</taxon>
    </lineage>
</organism>
<evidence type="ECO:0000313" key="2">
    <source>
        <dbReference type="Proteomes" id="UP001066276"/>
    </source>
</evidence>
<evidence type="ECO:0000313" key="1">
    <source>
        <dbReference type="EMBL" id="KAJ1207565.1"/>
    </source>
</evidence>
<keyword evidence="2" id="KW-1185">Reference proteome</keyword>